<comment type="caution">
    <text evidence="1">The sequence shown here is derived from an EMBL/GenBank/DDBJ whole genome shotgun (WGS) entry which is preliminary data.</text>
</comment>
<evidence type="ECO:0000313" key="2">
    <source>
        <dbReference type="Proteomes" id="UP000266861"/>
    </source>
</evidence>
<organism evidence="1 2">
    <name type="scientific">Diversispora epigaea</name>
    <dbReference type="NCBI Taxonomy" id="1348612"/>
    <lineage>
        <taxon>Eukaryota</taxon>
        <taxon>Fungi</taxon>
        <taxon>Fungi incertae sedis</taxon>
        <taxon>Mucoromycota</taxon>
        <taxon>Glomeromycotina</taxon>
        <taxon>Glomeromycetes</taxon>
        <taxon>Diversisporales</taxon>
        <taxon>Diversisporaceae</taxon>
        <taxon>Diversispora</taxon>
    </lineage>
</organism>
<protein>
    <submittedName>
        <fullName evidence="1">Uncharacterized protein</fullName>
    </submittedName>
</protein>
<keyword evidence="2" id="KW-1185">Reference proteome</keyword>
<sequence>MERPICPVVTGLQVLLNQNANDTKHVKRIPFLIVKKTHYGEGNSVQLYLVHPTGVARVVAQKIDSKTIHSTFQIIPRGNKQELLQTDDCRNIK</sequence>
<dbReference type="AlphaFoldDB" id="A0A397IE44"/>
<evidence type="ECO:0000313" key="1">
    <source>
        <dbReference type="EMBL" id="RHZ71070.1"/>
    </source>
</evidence>
<accession>A0A397IE44</accession>
<gene>
    <name evidence="1" type="ORF">Glove_262g64</name>
</gene>
<reference evidence="1 2" key="1">
    <citation type="submission" date="2018-08" db="EMBL/GenBank/DDBJ databases">
        <title>Genome and evolution of the arbuscular mycorrhizal fungus Diversispora epigaea (formerly Glomus versiforme) and its bacterial endosymbionts.</title>
        <authorList>
            <person name="Sun X."/>
            <person name="Fei Z."/>
            <person name="Harrison M."/>
        </authorList>
    </citation>
    <scope>NUCLEOTIDE SEQUENCE [LARGE SCALE GENOMIC DNA]</scope>
    <source>
        <strain evidence="1 2">IT104</strain>
    </source>
</reference>
<dbReference type="Proteomes" id="UP000266861">
    <property type="component" value="Unassembled WGS sequence"/>
</dbReference>
<proteinExistence type="predicted"/>
<name>A0A397IE44_9GLOM</name>
<dbReference type="EMBL" id="PQFF01000240">
    <property type="protein sequence ID" value="RHZ71070.1"/>
    <property type="molecule type" value="Genomic_DNA"/>
</dbReference>